<evidence type="ECO:0000256" key="8">
    <source>
        <dbReference type="ARBA" id="ARBA00022917"/>
    </source>
</evidence>
<evidence type="ECO:0000259" key="12">
    <source>
        <dbReference type="Pfam" id="PF05746"/>
    </source>
</evidence>
<evidence type="ECO:0000256" key="7">
    <source>
        <dbReference type="ARBA" id="ARBA00022840"/>
    </source>
</evidence>
<sequence length="702" mass="80589">MPLELLFECLSEEVPAEMQSSAYFYVDSYIKKELNKNNISFSSVKVFVTSNRISVCISNIINNSLKNAPKVKGPRVSSDKGAIDGFLKKVGKNFNDLIICKVGNDDFYYADISNKNETLVETVLSSIIENMLHNFPWNKKMRWGNSKTYWIRPILNLLCILDGKVLPVKFADIEANNKSRGNKYTHKEFFEVKNFDSYVSQLQTSNVILCQEERLNFIFNQIRNLTEANNLVCENNIKLINELNGILEYPLVIMGDVDKQFSELPKELILSVMHNYQKYLAVFTSDKITNFITISSISNDSILEGHNNVLNARLVDASFLIKKDKEYSIDYYIEKSKHIVFHAKLGSIFEKVNRVVALSKYISMWIPHSSLIKVERAAELSKFDLATLAVKEFPELQGIMGGYYASHFGEISEVSESIVSYYEPTNSSKKTPSSPIAITLSISDKLDTLVGMVVAGEQVTGSRDPFSMRRMAISIIRVIIENNINIPIRLLIEKSVSLYSNRLVEGKTIRKIKDVISRTNKKKSIVLYILEFCSNRFKIMLKDCGIREDVIRAVLDNDKKFNNLLMIKKEAIVLNSYIDTENGKEIIKAYKRLHNIISKDNVINSIIKCNKKLFSTNEEINLYKETIYQKSNIKKLLKNKKFNESLDNLYNLSCYVNNFMDNIKVNDTTNKALYKNRLSLIKTTFYIFNLVTDFDKIKNTHK</sequence>
<evidence type="ECO:0000313" key="16">
    <source>
        <dbReference type="Proteomes" id="UP000092731"/>
    </source>
</evidence>
<keyword evidence="6 11" id="KW-0547">Nucleotide-binding</keyword>
<protein>
    <recommendedName>
        <fullName evidence="11">Glycine--tRNA ligase beta subunit</fullName>
        <ecNumber evidence="11">6.1.1.14</ecNumber>
    </recommendedName>
    <alternativeName>
        <fullName evidence="11">Glycyl-tRNA synthetase beta subunit</fullName>
        <shortName evidence="11">GlyRS</shortName>
    </alternativeName>
</protein>
<dbReference type="GO" id="GO:0004820">
    <property type="term" value="F:glycine-tRNA ligase activity"/>
    <property type="evidence" value="ECO:0007669"/>
    <property type="project" value="UniProtKB-UniRule"/>
</dbReference>
<dbReference type="GO" id="GO:0004814">
    <property type="term" value="F:arginine-tRNA ligase activity"/>
    <property type="evidence" value="ECO:0007669"/>
    <property type="project" value="InterPro"/>
</dbReference>
<evidence type="ECO:0000313" key="13">
    <source>
        <dbReference type="EMBL" id="GAT76824.1"/>
    </source>
</evidence>
<keyword evidence="7 11" id="KW-0067">ATP-binding</keyword>
<keyword evidence="4 11" id="KW-0963">Cytoplasm</keyword>
<keyword evidence="8 11" id="KW-0648">Protein biosynthesis</keyword>
<accession>A0A170SB02</accession>
<dbReference type="PANTHER" id="PTHR30075">
    <property type="entry name" value="GLYCYL-TRNA SYNTHETASE"/>
    <property type="match status" value="1"/>
</dbReference>
<evidence type="ECO:0000313" key="14">
    <source>
        <dbReference type="EMBL" id="GAT77826.1"/>
    </source>
</evidence>
<comment type="catalytic activity">
    <reaction evidence="10 11">
        <text>tRNA(Gly) + glycine + ATP = glycyl-tRNA(Gly) + AMP + diphosphate</text>
        <dbReference type="Rhea" id="RHEA:16013"/>
        <dbReference type="Rhea" id="RHEA-COMP:9664"/>
        <dbReference type="Rhea" id="RHEA-COMP:9683"/>
        <dbReference type="ChEBI" id="CHEBI:30616"/>
        <dbReference type="ChEBI" id="CHEBI:33019"/>
        <dbReference type="ChEBI" id="CHEBI:57305"/>
        <dbReference type="ChEBI" id="CHEBI:78442"/>
        <dbReference type="ChEBI" id="CHEBI:78522"/>
        <dbReference type="ChEBI" id="CHEBI:456215"/>
        <dbReference type="EC" id="6.1.1.14"/>
    </reaction>
</comment>
<evidence type="ECO:0000256" key="3">
    <source>
        <dbReference type="ARBA" id="ARBA00011209"/>
    </source>
</evidence>
<evidence type="ECO:0000313" key="15">
    <source>
        <dbReference type="Proteomes" id="UP000092677"/>
    </source>
</evidence>
<organism evidence="14 16">
    <name type="scientific">Ehrlichia ruminantium</name>
    <name type="common">heartwater rickettsia</name>
    <name type="synonym">Cowdria ruminantium</name>
    <dbReference type="NCBI Taxonomy" id="779"/>
    <lineage>
        <taxon>Bacteria</taxon>
        <taxon>Pseudomonadati</taxon>
        <taxon>Pseudomonadota</taxon>
        <taxon>Alphaproteobacteria</taxon>
        <taxon>Rickettsiales</taxon>
        <taxon>Anaplasmataceae</taxon>
        <taxon>Ehrlichia</taxon>
    </lineage>
</organism>
<reference evidence="15 16" key="2">
    <citation type="submission" date="2016-05" db="EMBL/GenBank/DDBJ databases">
        <title>Draft genome sequences of four strains of Ehrlichia ruminantium, a tick-borne pathogen of ruminants, isolated from Zimbabwe, The Gambia and Ghana.</title>
        <authorList>
            <person name="Nakao R."/>
            <person name="Jongejan F."/>
            <person name="Sugimoto C."/>
        </authorList>
    </citation>
    <scope>NUCLEOTIDE SEQUENCE [LARGE SCALE GENOMIC DNA]</scope>
    <source>
        <strain evidence="15">Kerr Seringe</strain>
        <strain evidence="16">Pokoase 417</strain>
    </source>
</reference>
<evidence type="ECO:0000256" key="5">
    <source>
        <dbReference type="ARBA" id="ARBA00022598"/>
    </source>
</evidence>
<comment type="similarity">
    <text evidence="2 11">Belongs to the class-II aminoacyl-tRNA synthetase family.</text>
</comment>
<evidence type="ECO:0000256" key="9">
    <source>
        <dbReference type="ARBA" id="ARBA00023146"/>
    </source>
</evidence>
<dbReference type="NCBIfam" id="TIGR00211">
    <property type="entry name" value="glyS"/>
    <property type="match status" value="1"/>
</dbReference>
<dbReference type="PANTHER" id="PTHR30075:SF2">
    <property type="entry name" value="GLYCINE--TRNA LIGASE, CHLOROPLASTIC_MITOCHONDRIAL 2"/>
    <property type="match status" value="1"/>
</dbReference>
<dbReference type="PROSITE" id="PS50861">
    <property type="entry name" value="AA_TRNA_LIGASE_II_GLYAB"/>
    <property type="match status" value="1"/>
</dbReference>
<dbReference type="SUPFAM" id="SSF109604">
    <property type="entry name" value="HD-domain/PDEase-like"/>
    <property type="match status" value="1"/>
</dbReference>
<evidence type="ECO:0000256" key="6">
    <source>
        <dbReference type="ARBA" id="ARBA00022741"/>
    </source>
</evidence>
<dbReference type="EMBL" id="BDDL01000004">
    <property type="protein sequence ID" value="GAT76824.1"/>
    <property type="molecule type" value="Genomic_DNA"/>
</dbReference>
<feature type="domain" description="DALR anticodon binding" evidence="12">
    <location>
        <begin position="587"/>
        <end position="684"/>
    </location>
</feature>
<dbReference type="Proteomes" id="UP000092677">
    <property type="component" value="Unassembled WGS sequence"/>
</dbReference>
<evidence type="ECO:0000256" key="10">
    <source>
        <dbReference type="ARBA" id="ARBA00047937"/>
    </source>
</evidence>
<evidence type="ECO:0000256" key="1">
    <source>
        <dbReference type="ARBA" id="ARBA00004496"/>
    </source>
</evidence>
<dbReference type="EMBL" id="BDDM01000007">
    <property type="protein sequence ID" value="GAT77826.1"/>
    <property type="molecule type" value="Genomic_DNA"/>
</dbReference>
<proteinExistence type="inferred from homology"/>
<dbReference type="HAMAP" id="MF_00255">
    <property type="entry name" value="Gly_tRNA_synth_beta"/>
    <property type="match status" value="1"/>
</dbReference>
<dbReference type="EC" id="6.1.1.14" evidence="11"/>
<comment type="subunit">
    <text evidence="3 11">Tetramer of two alpha and two beta subunits.</text>
</comment>
<dbReference type="Proteomes" id="UP000092731">
    <property type="component" value="Unassembled WGS sequence"/>
</dbReference>
<dbReference type="InterPro" id="IPR006194">
    <property type="entry name" value="Gly-tRNA-synth_heterodimer"/>
</dbReference>
<dbReference type="RefSeq" id="WP_065432257.1">
    <property type="nucleotide sequence ID" value="NZ_BDDL01000004.1"/>
</dbReference>
<evidence type="ECO:0000256" key="11">
    <source>
        <dbReference type="HAMAP-Rule" id="MF_00255"/>
    </source>
</evidence>
<dbReference type="STRING" id="779.GCA_002019755_00014"/>
<dbReference type="GO" id="GO:0005524">
    <property type="term" value="F:ATP binding"/>
    <property type="evidence" value="ECO:0007669"/>
    <property type="project" value="UniProtKB-UniRule"/>
</dbReference>
<dbReference type="InterPro" id="IPR008909">
    <property type="entry name" value="DALR_anticod-bd"/>
</dbReference>
<dbReference type="AlphaFoldDB" id="A0A170SB02"/>
<dbReference type="Pfam" id="PF05746">
    <property type="entry name" value="DALR_1"/>
    <property type="match status" value="1"/>
</dbReference>
<reference evidence="14" key="1">
    <citation type="journal article" date="2016" name="Genome Announc.">
        <title>Draft Genome Sequences of Three Strains of Ehrlichia ruminantium, a Tick-Borne Pathogen of Ruminants, Isolated from Zimbabwe, The Gambia, and Ghana.</title>
        <authorList>
            <person name="Nakao R."/>
            <person name="Jongejan F."/>
            <person name="Sugimoto C."/>
        </authorList>
    </citation>
    <scope>NUCLEOTIDE SEQUENCE</scope>
    <source>
        <strain evidence="13">Kerr Seringe</strain>
        <strain evidence="14">Pokoase 417</strain>
    </source>
</reference>
<evidence type="ECO:0000256" key="2">
    <source>
        <dbReference type="ARBA" id="ARBA00008226"/>
    </source>
</evidence>
<dbReference type="InterPro" id="IPR015944">
    <property type="entry name" value="Gly-tRNA-synth_bsu"/>
</dbReference>
<dbReference type="PRINTS" id="PR01045">
    <property type="entry name" value="TRNASYNTHGB"/>
</dbReference>
<name>A0A170SB02_EHRRU</name>
<comment type="subcellular location">
    <subcellularLocation>
        <location evidence="1 11">Cytoplasm</location>
    </subcellularLocation>
</comment>
<dbReference type="GO" id="GO:0006426">
    <property type="term" value="P:glycyl-tRNA aminoacylation"/>
    <property type="evidence" value="ECO:0007669"/>
    <property type="project" value="UniProtKB-UniRule"/>
</dbReference>
<keyword evidence="9 11" id="KW-0030">Aminoacyl-tRNA synthetase</keyword>
<comment type="caution">
    <text evidence="14">The sequence shown here is derived from an EMBL/GenBank/DDBJ whole genome shotgun (WGS) entry which is preliminary data.</text>
</comment>
<evidence type="ECO:0000256" key="4">
    <source>
        <dbReference type="ARBA" id="ARBA00022490"/>
    </source>
</evidence>
<dbReference type="GO" id="GO:0006420">
    <property type="term" value="P:arginyl-tRNA aminoacylation"/>
    <property type="evidence" value="ECO:0007669"/>
    <property type="project" value="InterPro"/>
</dbReference>
<keyword evidence="5 11" id="KW-0436">Ligase</keyword>
<gene>
    <name evidence="11 14" type="primary">glyS</name>
    <name evidence="13" type="ORF">EHRUM2_00180</name>
    <name evidence="14" type="ORF">EHRUM3_00240</name>
</gene>
<dbReference type="Pfam" id="PF02092">
    <property type="entry name" value="tRNA_synt_2f"/>
    <property type="match status" value="1"/>
</dbReference>
<dbReference type="GO" id="GO:0005829">
    <property type="term" value="C:cytosol"/>
    <property type="evidence" value="ECO:0007669"/>
    <property type="project" value="TreeGrafter"/>
</dbReference>